<dbReference type="Proteomes" id="UP000664132">
    <property type="component" value="Unassembled WGS sequence"/>
</dbReference>
<comment type="caution">
    <text evidence="1">The sequence shown here is derived from an EMBL/GenBank/DDBJ whole genome shotgun (WGS) entry which is preliminary data.</text>
</comment>
<dbReference type="AlphaFoldDB" id="A0A8H7W8J3"/>
<proteinExistence type="predicted"/>
<dbReference type="OrthoDB" id="4842781at2759"/>
<sequence length="298" mass="32439">MGSGSPADFDLRHDYLREMKQVFTATEDPIVRRVGRFQAKDSEDDLRVYTVPLNSNGISIGRSIDQRIVNHDLFRIGDLLLPVNSPLFIPGPSYSQRLLRYLMAAQVTPGRQDAESLKALHDANAALATQPDAFLTSLRQAYALYQQDPEFDKLSFDDWVTVTTTGFGFYKVQPGKWNPAGLFEMPLVDDADQSLRNPSAYITTAFFAYGDGLSISLNSSASSQVHYYLQKASSSGGSASIFGFNIGLGGSVETSNTSTVTFDDITNVSSGTTINIPLDNAYPTLLAVIGTSLPTPPK</sequence>
<reference evidence="1" key="1">
    <citation type="submission" date="2021-02" db="EMBL/GenBank/DDBJ databases">
        <title>Genome sequence Cadophora malorum strain M34.</title>
        <authorList>
            <person name="Stefanovic E."/>
            <person name="Vu D."/>
            <person name="Scully C."/>
            <person name="Dijksterhuis J."/>
            <person name="Roader J."/>
            <person name="Houbraken J."/>
        </authorList>
    </citation>
    <scope>NUCLEOTIDE SEQUENCE</scope>
    <source>
        <strain evidence="1">M34</strain>
    </source>
</reference>
<dbReference type="EMBL" id="JAFJYH010000065">
    <property type="protein sequence ID" value="KAG4421466.1"/>
    <property type="molecule type" value="Genomic_DNA"/>
</dbReference>
<evidence type="ECO:0000313" key="2">
    <source>
        <dbReference type="Proteomes" id="UP000664132"/>
    </source>
</evidence>
<keyword evidence="2" id="KW-1185">Reference proteome</keyword>
<protein>
    <submittedName>
        <fullName evidence="1">Uncharacterized protein</fullName>
    </submittedName>
</protein>
<evidence type="ECO:0000313" key="1">
    <source>
        <dbReference type="EMBL" id="KAG4421466.1"/>
    </source>
</evidence>
<organism evidence="1 2">
    <name type="scientific">Cadophora malorum</name>
    <dbReference type="NCBI Taxonomy" id="108018"/>
    <lineage>
        <taxon>Eukaryota</taxon>
        <taxon>Fungi</taxon>
        <taxon>Dikarya</taxon>
        <taxon>Ascomycota</taxon>
        <taxon>Pezizomycotina</taxon>
        <taxon>Leotiomycetes</taxon>
        <taxon>Helotiales</taxon>
        <taxon>Ploettnerulaceae</taxon>
        <taxon>Cadophora</taxon>
    </lineage>
</organism>
<name>A0A8H7W8J3_9HELO</name>
<accession>A0A8H7W8J3</accession>
<gene>
    <name evidence="1" type="ORF">IFR04_005416</name>
</gene>